<dbReference type="PANTHER" id="PTHR15337:SF11">
    <property type="entry name" value="THIOREDOXIN DOMAIN-CONTAINING PROTEIN"/>
    <property type="match status" value="1"/>
</dbReference>
<feature type="domain" description="Thioredoxin" evidence="4">
    <location>
        <begin position="25"/>
        <end position="178"/>
    </location>
</feature>
<reference evidence="5 6" key="1">
    <citation type="submission" date="2017-02" db="EMBL/GenBank/DDBJ databases">
        <authorList>
            <person name="Peterson S.W."/>
        </authorList>
    </citation>
    <scope>NUCLEOTIDE SEQUENCE [LARGE SCALE GENOMIC DNA]</scope>
    <source>
        <strain evidence="5 6">DSM 25262</strain>
    </source>
</reference>
<dbReference type="PANTHER" id="PTHR15337">
    <property type="entry name" value="ANTERIOR GRADIENT PROTEIN-RELATED"/>
    <property type="match status" value="1"/>
</dbReference>
<protein>
    <recommendedName>
        <fullName evidence="4">Thioredoxin domain-containing protein</fullName>
    </recommendedName>
</protein>
<keyword evidence="3" id="KW-0812">Transmembrane</keyword>
<dbReference type="AlphaFoldDB" id="A0A1T5JPL3"/>
<evidence type="ECO:0000259" key="4">
    <source>
        <dbReference type="PROSITE" id="PS51352"/>
    </source>
</evidence>
<dbReference type="PROSITE" id="PS00194">
    <property type="entry name" value="THIOREDOXIN_1"/>
    <property type="match status" value="1"/>
</dbReference>
<keyword evidence="6" id="KW-1185">Reference proteome</keyword>
<evidence type="ECO:0000256" key="2">
    <source>
        <dbReference type="ARBA" id="ARBA00023284"/>
    </source>
</evidence>
<evidence type="ECO:0000256" key="1">
    <source>
        <dbReference type="ARBA" id="ARBA00022729"/>
    </source>
</evidence>
<dbReference type="InterPro" id="IPR036249">
    <property type="entry name" value="Thioredoxin-like_sf"/>
</dbReference>
<dbReference type="InterPro" id="IPR017937">
    <property type="entry name" value="Thioredoxin_CS"/>
</dbReference>
<keyword evidence="3" id="KW-1133">Transmembrane helix</keyword>
<dbReference type="SUPFAM" id="SSF52833">
    <property type="entry name" value="Thioredoxin-like"/>
    <property type="match status" value="1"/>
</dbReference>
<dbReference type="EMBL" id="FUZU01000001">
    <property type="protein sequence ID" value="SKC53292.1"/>
    <property type="molecule type" value="Genomic_DNA"/>
</dbReference>
<sequence>MLKFVLQFQERNTAMKRILSVAAALLFVMVITSMTLIDRPGETVEGPVKWITFEEAIQKSKTSKRPIFIDVYTDWCGWCKVMDKNTFSDPKVAQLLNEKFYAVKFNGEQKEDVVFNGKTFKFVPSGGKGYHELAAALLNNQLSYPTVVFLDEEFRMIQPVPGYRKPNEFHMIAQFIGEGHYKSVKWEEWQTTYKSPF</sequence>
<keyword evidence="2" id="KW-0676">Redox-active center</keyword>
<name>A0A1T5JPL3_9BACT</name>
<organism evidence="5 6">
    <name type="scientific">Ohtaekwangia koreensis</name>
    <dbReference type="NCBI Taxonomy" id="688867"/>
    <lineage>
        <taxon>Bacteria</taxon>
        <taxon>Pseudomonadati</taxon>
        <taxon>Bacteroidota</taxon>
        <taxon>Cytophagia</taxon>
        <taxon>Cytophagales</taxon>
        <taxon>Fulvivirgaceae</taxon>
        <taxon>Ohtaekwangia</taxon>
    </lineage>
</organism>
<dbReference type="Gene3D" id="3.40.30.10">
    <property type="entry name" value="Glutaredoxin"/>
    <property type="match status" value="1"/>
</dbReference>
<gene>
    <name evidence="5" type="ORF">SAMN05660236_1324</name>
</gene>
<dbReference type="InterPro" id="IPR004879">
    <property type="entry name" value="Ssp411-like_TRX"/>
</dbReference>
<dbReference type="Proteomes" id="UP000190961">
    <property type="component" value="Unassembled WGS sequence"/>
</dbReference>
<dbReference type="InterPro" id="IPR051099">
    <property type="entry name" value="AGR/TXD"/>
</dbReference>
<evidence type="ECO:0000313" key="5">
    <source>
        <dbReference type="EMBL" id="SKC53292.1"/>
    </source>
</evidence>
<keyword evidence="1" id="KW-0732">Signal</keyword>
<evidence type="ECO:0000256" key="3">
    <source>
        <dbReference type="SAM" id="Phobius"/>
    </source>
</evidence>
<dbReference type="InterPro" id="IPR013766">
    <property type="entry name" value="Thioredoxin_domain"/>
</dbReference>
<evidence type="ECO:0000313" key="6">
    <source>
        <dbReference type="Proteomes" id="UP000190961"/>
    </source>
</evidence>
<feature type="transmembrane region" description="Helical" evidence="3">
    <location>
        <begin position="18"/>
        <end position="37"/>
    </location>
</feature>
<dbReference type="Pfam" id="PF03190">
    <property type="entry name" value="Thioredox_DsbH"/>
    <property type="match status" value="1"/>
</dbReference>
<proteinExistence type="predicted"/>
<keyword evidence="3" id="KW-0472">Membrane</keyword>
<dbReference type="PROSITE" id="PS51352">
    <property type="entry name" value="THIOREDOXIN_2"/>
    <property type="match status" value="1"/>
</dbReference>
<accession>A0A1T5JPL3</accession>